<evidence type="ECO:0000313" key="3">
    <source>
        <dbReference type="Proteomes" id="UP001145069"/>
    </source>
</evidence>
<name>A0A9X3WHU8_9BACI</name>
<protein>
    <submittedName>
        <fullName evidence="2">Uncharacterized protein</fullName>
    </submittedName>
</protein>
<evidence type="ECO:0000256" key="1">
    <source>
        <dbReference type="SAM" id="Phobius"/>
    </source>
</evidence>
<reference evidence="2" key="1">
    <citation type="submission" date="2022-06" db="EMBL/GenBank/DDBJ databases">
        <title>Aquibacillus sp. a new bacterium isolated from soil saline samples.</title>
        <authorList>
            <person name="Galisteo C."/>
            <person name="De La Haba R."/>
            <person name="Sanchez-Porro C."/>
            <person name="Ventosa A."/>
        </authorList>
    </citation>
    <scope>NUCLEOTIDE SEQUENCE</scope>
    <source>
        <strain evidence="2">3ASR75-54</strain>
    </source>
</reference>
<keyword evidence="1" id="KW-0812">Transmembrane</keyword>
<gene>
    <name evidence="2" type="ORF">NC799_10465</name>
</gene>
<dbReference type="RefSeq" id="WP_272446384.1">
    <property type="nucleotide sequence ID" value="NZ_JAMQKC010000008.1"/>
</dbReference>
<dbReference type="EMBL" id="JAMQKC010000008">
    <property type="protein sequence ID" value="MDC3417316.1"/>
    <property type="molecule type" value="Genomic_DNA"/>
</dbReference>
<comment type="caution">
    <text evidence="2">The sequence shown here is derived from an EMBL/GenBank/DDBJ whole genome shotgun (WGS) entry which is preliminary data.</text>
</comment>
<keyword evidence="3" id="KW-1185">Reference proteome</keyword>
<proteinExistence type="predicted"/>
<keyword evidence="1" id="KW-1133">Transmembrane helix</keyword>
<evidence type="ECO:0000313" key="2">
    <source>
        <dbReference type="EMBL" id="MDC3417316.1"/>
    </source>
</evidence>
<dbReference type="Proteomes" id="UP001145069">
    <property type="component" value="Unassembled WGS sequence"/>
</dbReference>
<sequence>MYATIGIIVYVLLYTLINRKQINQHSRKKWIYFSLAICAGAAMLLLSDSSVGWLTKYLNNTIGDLTSVVISE</sequence>
<organism evidence="2 3">
    <name type="scientific">Aquibacillus salsiterrae</name>
    <dbReference type="NCBI Taxonomy" id="2950439"/>
    <lineage>
        <taxon>Bacteria</taxon>
        <taxon>Bacillati</taxon>
        <taxon>Bacillota</taxon>
        <taxon>Bacilli</taxon>
        <taxon>Bacillales</taxon>
        <taxon>Bacillaceae</taxon>
        <taxon>Aquibacillus</taxon>
    </lineage>
</organism>
<feature type="transmembrane region" description="Helical" evidence="1">
    <location>
        <begin position="30"/>
        <end position="47"/>
    </location>
</feature>
<dbReference type="AlphaFoldDB" id="A0A9X3WHU8"/>
<accession>A0A9X3WHU8</accession>
<keyword evidence="1" id="KW-0472">Membrane</keyword>